<accession>A0A392SYS3</accession>
<proteinExistence type="predicted"/>
<reference evidence="1 2" key="1">
    <citation type="journal article" date="2018" name="Front. Plant Sci.">
        <title>Red Clover (Trifolium pratense) and Zigzag Clover (T. medium) - A Picture of Genomic Similarities and Differences.</title>
        <authorList>
            <person name="Dluhosova J."/>
            <person name="Istvanek J."/>
            <person name="Nedelnik J."/>
            <person name="Repkova J."/>
        </authorList>
    </citation>
    <scope>NUCLEOTIDE SEQUENCE [LARGE SCALE GENOMIC DNA]</scope>
    <source>
        <strain evidence="2">cv. 10/8</strain>
        <tissue evidence="1">Leaf</tissue>
    </source>
</reference>
<name>A0A392SYS3_9FABA</name>
<sequence length="43" mass="4631">TNPIVWDIDPAGEFLVDLFTAKELIGEVILAEVFDDGKNGGIV</sequence>
<dbReference type="Proteomes" id="UP000265520">
    <property type="component" value="Unassembled WGS sequence"/>
</dbReference>
<dbReference type="AlphaFoldDB" id="A0A392SYS3"/>
<dbReference type="EMBL" id="LXQA010456365">
    <property type="protein sequence ID" value="MCI53010.1"/>
    <property type="molecule type" value="Genomic_DNA"/>
</dbReference>
<evidence type="ECO:0000313" key="2">
    <source>
        <dbReference type="Proteomes" id="UP000265520"/>
    </source>
</evidence>
<keyword evidence="2" id="KW-1185">Reference proteome</keyword>
<feature type="non-terminal residue" evidence="1">
    <location>
        <position position="1"/>
    </location>
</feature>
<comment type="caution">
    <text evidence="1">The sequence shown here is derived from an EMBL/GenBank/DDBJ whole genome shotgun (WGS) entry which is preliminary data.</text>
</comment>
<evidence type="ECO:0000313" key="1">
    <source>
        <dbReference type="EMBL" id="MCI53010.1"/>
    </source>
</evidence>
<organism evidence="1 2">
    <name type="scientific">Trifolium medium</name>
    <dbReference type="NCBI Taxonomy" id="97028"/>
    <lineage>
        <taxon>Eukaryota</taxon>
        <taxon>Viridiplantae</taxon>
        <taxon>Streptophyta</taxon>
        <taxon>Embryophyta</taxon>
        <taxon>Tracheophyta</taxon>
        <taxon>Spermatophyta</taxon>
        <taxon>Magnoliopsida</taxon>
        <taxon>eudicotyledons</taxon>
        <taxon>Gunneridae</taxon>
        <taxon>Pentapetalae</taxon>
        <taxon>rosids</taxon>
        <taxon>fabids</taxon>
        <taxon>Fabales</taxon>
        <taxon>Fabaceae</taxon>
        <taxon>Papilionoideae</taxon>
        <taxon>50 kb inversion clade</taxon>
        <taxon>NPAAA clade</taxon>
        <taxon>Hologalegina</taxon>
        <taxon>IRL clade</taxon>
        <taxon>Trifolieae</taxon>
        <taxon>Trifolium</taxon>
    </lineage>
</organism>
<protein>
    <submittedName>
        <fullName evidence="1">Uncharacterized protein</fullName>
    </submittedName>
</protein>